<reference evidence="3" key="1">
    <citation type="submission" date="2020-01" db="EMBL/GenBank/DDBJ databases">
        <title>Caldichromatium gen. nov., sp. nov., a thermophilic purple sulfur bacterium member of the family Chromatiaceae isolated from Nakabusa hot spring, Japan.</title>
        <authorList>
            <person name="Saini M.K."/>
            <person name="Hanada S."/>
            <person name="Tank M."/>
        </authorList>
    </citation>
    <scope>NUCLEOTIDE SEQUENCE [LARGE SCALE GENOMIC DNA]</scope>
    <source>
        <strain evidence="3">No.7</strain>
    </source>
</reference>
<dbReference type="RefSeq" id="WP_166270470.1">
    <property type="nucleotide sequence ID" value="NZ_CP048029.1"/>
</dbReference>
<dbReference type="AlphaFoldDB" id="A0A6G7VD41"/>
<organism evidence="2 3">
    <name type="scientific">Caldichromatium japonicum</name>
    <dbReference type="NCBI Taxonomy" id="2699430"/>
    <lineage>
        <taxon>Bacteria</taxon>
        <taxon>Pseudomonadati</taxon>
        <taxon>Pseudomonadota</taxon>
        <taxon>Gammaproteobacteria</taxon>
        <taxon>Chromatiales</taxon>
        <taxon>Chromatiaceae</taxon>
        <taxon>Caldichromatium</taxon>
    </lineage>
</organism>
<gene>
    <name evidence="2" type="ORF">GWK36_06610</name>
</gene>
<feature type="compositionally biased region" description="Low complexity" evidence="1">
    <location>
        <begin position="73"/>
        <end position="92"/>
    </location>
</feature>
<name>A0A6G7VD41_9GAMM</name>
<dbReference type="EMBL" id="CP048029">
    <property type="protein sequence ID" value="QIK37707.1"/>
    <property type="molecule type" value="Genomic_DNA"/>
</dbReference>
<proteinExistence type="predicted"/>
<sequence>MPYLQTALNARPDVVQYWLSLIAALIDCGEEAAAGQVLAQGQARGLQGEAVEALARRLDGATQAAPAPAGEQATPAPQSTAEQAPSAAAAEAASKVSPVKAASRSAKKAAKPALKLGKSAAEWLARAKQAQQAGKVADARLFVELAIRRDHDYLDGWFFLARLH</sequence>
<dbReference type="Proteomes" id="UP000502699">
    <property type="component" value="Chromosome"/>
</dbReference>
<protein>
    <submittedName>
        <fullName evidence="2">Uncharacterized protein</fullName>
    </submittedName>
</protein>
<accession>A0A6G7VD41</accession>
<evidence type="ECO:0000313" key="2">
    <source>
        <dbReference type="EMBL" id="QIK37707.1"/>
    </source>
</evidence>
<dbReference type="KEGG" id="cjap:GWK36_06610"/>
<evidence type="ECO:0000256" key="1">
    <source>
        <dbReference type="SAM" id="MobiDB-lite"/>
    </source>
</evidence>
<keyword evidence="3" id="KW-1185">Reference proteome</keyword>
<evidence type="ECO:0000313" key="3">
    <source>
        <dbReference type="Proteomes" id="UP000502699"/>
    </source>
</evidence>
<feature type="region of interest" description="Disordered" evidence="1">
    <location>
        <begin position="59"/>
        <end position="92"/>
    </location>
</feature>